<accession>A0A4P9WMX7</accession>
<dbReference type="Proteomes" id="UP000269721">
    <property type="component" value="Unassembled WGS sequence"/>
</dbReference>
<organism evidence="1 2">
    <name type="scientific">Blyttiomyces helicus</name>
    <dbReference type="NCBI Taxonomy" id="388810"/>
    <lineage>
        <taxon>Eukaryota</taxon>
        <taxon>Fungi</taxon>
        <taxon>Fungi incertae sedis</taxon>
        <taxon>Chytridiomycota</taxon>
        <taxon>Chytridiomycota incertae sedis</taxon>
        <taxon>Chytridiomycetes</taxon>
        <taxon>Chytridiomycetes incertae sedis</taxon>
        <taxon>Blyttiomyces</taxon>
    </lineage>
</organism>
<dbReference type="AlphaFoldDB" id="A0A4P9WMX7"/>
<dbReference type="EMBL" id="KZ993947">
    <property type="protein sequence ID" value="RKO94284.1"/>
    <property type="molecule type" value="Genomic_DNA"/>
</dbReference>
<protein>
    <submittedName>
        <fullName evidence="1">Uncharacterized protein</fullName>
    </submittedName>
</protein>
<proteinExistence type="predicted"/>
<evidence type="ECO:0000313" key="1">
    <source>
        <dbReference type="EMBL" id="RKO94284.1"/>
    </source>
</evidence>
<keyword evidence="2" id="KW-1185">Reference proteome</keyword>
<evidence type="ECO:0000313" key="2">
    <source>
        <dbReference type="Proteomes" id="UP000269721"/>
    </source>
</evidence>
<reference evidence="2" key="1">
    <citation type="journal article" date="2018" name="Nat. Microbiol.">
        <title>Leveraging single-cell genomics to expand the fungal tree of life.</title>
        <authorList>
            <person name="Ahrendt S.R."/>
            <person name="Quandt C.A."/>
            <person name="Ciobanu D."/>
            <person name="Clum A."/>
            <person name="Salamov A."/>
            <person name="Andreopoulos B."/>
            <person name="Cheng J.F."/>
            <person name="Woyke T."/>
            <person name="Pelin A."/>
            <person name="Henrissat B."/>
            <person name="Reynolds N.K."/>
            <person name="Benny G.L."/>
            <person name="Smith M.E."/>
            <person name="James T.Y."/>
            <person name="Grigoriev I.V."/>
        </authorList>
    </citation>
    <scope>NUCLEOTIDE SEQUENCE [LARGE SCALE GENOMIC DNA]</scope>
</reference>
<gene>
    <name evidence="1" type="ORF">BDK51DRAFT_29328</name>
</gene>
<sequence>MSRKKIVTLCCLFMPAVGGPRRLRWFSGPSHTISKSAIRKGSGLSSRPADAPPLIVGTGLQCSARSLRRLERQVKELGVQPLEACIVAKFEKEKFTELKVVIKEGLDKKELIVKKPLKVLCKRNVHEFGDAVGGDEARAQRVAMKVRGTDGDK</sequence>
<name>A0A4P9WMX7_9FUNG</name>